<proteinExistence type="inferred from homology"/>
<evidence type="ECO:0000313" key="7">
    <source>
        <dbReference type="EMBL" id="KKN55167.1"/>
    </source>
</evidence>
<dbReference type="Pfam" id="PF12637">
    <property type="entry name" value="TSCPD"/>
    <property type="match status" value="1"/>
</dbReference>
<dbReference type="AlphaFoldDB" id="A0A0F9RZ04"/>
<keyword evidence="4" id="KW-0547">Nucleotide-binding</keyword>
<dbReference type="InterPro" id="IPR024434">
    <property type="entry name" value="TSCPD_dom"/>
</dbReference>
<gene>
    <name evidence="7" type="ORF">LCGC14_0585390</name>
</gene>
<organism evidence="7">
    <name type="scientific">marine sediment metagenome</name>
    <dbReference type="NCBI Taxonomy" id="412755"/>
    <lineage>
        <taxon>unclassified sequences</taxon>
        <taxon>metagenomes</taxon>
        <taxon>ecological metagenomes</taxon>
    </lineage>
</organism>
<comment type="similarity">
    <text evidence="1">Belongs to the ribonucleoside diphosphate reductase class-2 family.</text>
</comment>
<evidence type="ECO:0000256" key="5">
    <source>
        <dbReference type="ARBA" id="ARBA00047754"/>
    </source>
</evidence>
<keyword evidence="3" id="KW-0237">DNA synthesis</keyword>
<evidence type="ECO:0000256" key="1">
    <source>
        <dbReference type="ARBA" id="ARBA00007405"/>
    </source>
</evidence>
<dbReference type="EC" id="1.17.4.1" evidence="2"/>
<comment type="caution">
    <text evidence="7">The sequence shown here is derived from an EMBL/GenBank/DDBJ whole genome shotgun (WGS) entry which is preliminary data.</text>
</comment>
<evidence type="ECO:0000259" key="6">
    <source>
        <dbReference type="Pfam" id="PF12637"/>
    </source>
</evidence>
<name>A0A0F9RZ04_9ZZZZ</name>
<evidence type="ECO:0000256" key="2">
    <source>
        <dbReference type="ARBA" id="ARBA00012274"/>
    </source>
</evidence>
<feature type="domain" description="TSCPD" evidence="6">
    <location>
        <begin position="44"/>
        <end position="122"/>
    </location>
</feature>
<accession>A0A0F9RZ04</accession>
<dbReference type="GO" id="GO:0004748">
    <property type="term" value="F:ribonucleoside-diphosphate reductase activity, thioredoxin disulfide as acceptor"/>
    <property type="evidence" value="ECO:0007669"/>
    <property type="project" value="UniProtKB-EC"/>
</dbReference>
<evidence type="ECO:0000256" key="4">
    <source>
        <dbReference type="ARBA" id="ARBA00022741"/>
    </source>
</evidence>
<evidence type="ECO:0000256" key="3">
    <source>
        <dbReference type="ARBA" id="ARBA00022634"/>
    </source>
</evidence>
<dbReference type="GO" id="GO:0000166">
    <property type="term" value="F:nucleotide binding"/>
    <property type="evidence" value="ECO:0007669"/>
    <property type="project" value="UniProtKB-KW"/>
</dbReference>
<reference evidence="7" key="1">
    <citation type="journal article" date="2015" name="Nature">
        <title>Complex archaea that bridge the gap between prokaryotes and eukaryotes.</title>
        <authorList>
            <person name="Spang A."/>
            <person name="Saw J.H."/>
            <person name="Jorgensen S.L."/>
            <person name="Zaremba-Niedzwiedzka K."/>
            <person name="Martijn J."/>
            <person name="Lind A.E."/>
            <person name="van Eijk R."/>
            <person name="Schleper C."/>
            <person name="Guy L."/>
            <person name="Ettema T.J."/>
        </authorList>
    </citation>
    <scope>NUCLEOTIDE SEQUENCE</scope>
</reference>
<dbReference type="GO" id="GO:0071897">
    <property type="term" value="P:DNA biosynthetic process"/>
    <property type="evidence" value="ECO:0007669"/>
    <property type="project" value="UniProtKB-KW"/>
</dbReference>
<comment type="catalytic activity">
    <reaction evidence="5">
        <text>a 2'-deoxyribonucleoside 5'-diphosphate + [thioredoxin]-disulfide + H2O = a ribonucleoside 5'-diphosphate + [thioredoxin]-dithiol</text>
        <dbReference type="Rhea" id="RHEA:23252"/>
        <dbReference type="Rhea" id="RHEA-COMP:10698"/>
        <dbReference type="Rhea" id="RHEA-COMP:10700"/>
        <dbReference type="ChEBI" id="CHEBI:15377"/>
        <dbReference type="ChEBI" id="CHEBI:29950"/>
        <dbReference type="ChEBI" id="CHEBI:50058"/>
        <dbReference type="ChEBI" id="CHEBI:57930"/>
        <dbReference type="ChEBI" id="CHEBI:73316"/>
        <dbReference type="EC" id="1.17.4.1"/>
    </reaction>
</comment>
<protein>
    <recommendedName>
        <fullName evidence="2">ribonucleoside-diphosphate reductase</fullName>
        <ecNumber evidence="2">1.17.4.1</ecNumber>
    </recommendedName>
</protein>
<dbReference type="EMBL" id="LAZR01000898">
    <property type="protein sequence ID" value="KKN55167.1"/>
    <property type="molecule type" value="Genomic_DNA"/>
</dbReference>
<sequence length="138" mass="15505">MDYVTPRDRPRTVPAITYPIHLETPHSGILVILGILPDDEGKDAPFELFVEYSGEVYADYDPEHLHDNRVHLDAISRLISLCLRSRIHSDEIIKQLAGFVCHPKINGDRSIPDGISRILREFVGPPLKLKEAEDAAGK</sequence>